<dbReference type="EMBL" id="LDJM01000008">
    <property type="protein sequence ID" value="KRG78784.1"/>
    <property type="molecule type" value="Genomic_DNA"/>
</dbReference>
<proteinExistence type="predicted"/>
<evidence type="ECO:0000256" key="1">
    <source>
        <dbReference type="SAM" id="SignalP"/>
    </source>
</evidence>
<sequence length="134" mass="14068">MNLRLLPLFAVLALASACQGNGLGQAREAALAASNAKLPAPYRDGLITERAYAGGVDLVLDIRFADARVAQLEAKPHLRDALLADETEAMAELCADAALKPYLAAGGVVRRRFIDADGALFFEATLPANSCPTS</sequence>
<organism evidence="2 3">
    <name type="scientific">Stenotrophomonas ginsengisoli</name>
    <dbReference type="NCBI Taxonomy" id="336566"/>
    <lineage>
        <taxon>Bacteria</taxon>
        <taxon>Pseudomonadati</taxon>
        <taxon>Pseudomonadota</taxon>
        <taxon>Gammaproteobacteria</taxon>
        <taxon>Lysobacterales</taxon>
        <taxon>Lysobacteraceae</taxon>
        <taxon>Stenotrophomonas</taxon>
    </lineage>
</organism>
<dbReference type="STRING" id="336566.ABB30_03220"/>
<keyword evidence="3" id="KW-1185">Reference proteome</keyword>
<comment type="caution">
    <text evidence="2">The sequence shown here is derived from an EMBL/GenBank/DDBJ whole genome shotgun (WGS) entry which is preliminary data.</text>
</comment>
<dbReference type="Proteomes" id="UP000050956">
    <property type="component" value="Unassembled WGS sequence"/>
</dbReference>
<feature type="chain" id="PRO_5006395374" description="Lipoprotein" evidence="1">
    <location>
        <begin position="21"/>
        <end position="134"/>
    </location>
</feature>
<protein>
    <recommendedName>
        <fullName evidence="4">Lipoprotein</fullName>
    </recommendedName>
</protein>
<evidence type="ECO:0000313" key="3">
    <source>
        <dbReference type="Proteomes" id="UP000050956"/>
    </source>
</evidence>
<feature type="signal peptide" evidence="1">
    <location>
        <begin position="1"/>
        <end position="20"/>
    </location>
</feature>
<dbReference type="PATRIC" id="fig|336566.3.peg.3074"/>
<accession>A0A0R0DAP8</accession>
<evidence type="ECO:0008006" key="4">
    <source>
        <dbReference type="Google" id="ProtNLM"/>
    </source>
</evidence>
<dbReference type="PROSITE" id="PS51257">
    <property type="entry name" value="PROKAR_LIPOPROTEIN"/>
    <property type="match status" value="1"/>
</dbReference>
<keyword evidence="1" id="KW-0732">Signal</keyword>
<name>A0A0R0DAP8_9GAMM</name>
<reference evidence="2 3" key="1">
    <citation type="submission" date="2015-05" db="EMBL/GenBank/DDBJ databases">
        <title>Genome sequencing and analysis of members of genus Stenotrophomonas.</title>
        <authorList>
            <person name="Patil P.P."/>
            <person name="Midha S."/>
            <person name="Patil P.B."/>
        </authorList>
    </citation>
    <scope>NUCLEOTIDE SEQUENCE [LARGE SCALE GENOMIC DNA]</scope>
    <source>
        <strain evidence="2 3">DSM 24757</strain>
    </source>
</reference>
<dbReference type="OrthoDB" id="5966291at2"/>
<dbReference type="RefSeq" id="WP_057636866.1">
    <property type="nucleotide sequence ID" value="NZ_LDJM01000008.1"/>
</dbReference>
<evidence type="ECO:0000313" key="2">
    <source>
        <dbReference type="EMBL" id="KRG78784.1"/>
    </source>
</evidence>
<dbReference type="AlphaFoldDB" id="A0A0R0DAP8"/>
<gene>
    <name evidence="2" type="ORF">ABB30_03220</name>
</gene>